<evidence type="ECO:0000256" key="1">
    <source>
        <dbReference type="ARBA" id="ARBA00004245"/>
    </source>
</evidence>
<dbReference type="GO" id="GO:0070840">
    <property type="term" value="F:dynein complex binding"/>
    <property type="evidence" value="ECO:0007669"/>
    <property type="project" value="TreeGrafter"/>
</dbReference>
<dbReference type="EMBL" id="JAKCXM010000082">
    <property type="protein sequence ID" value="KAJ0403424.1"/>
    <property type="molecule type" value="Genomic_DNA"/>
</dbReference>
<keyword evidence="8" id="KW-1185">Reference proteome</keyword>
<organism evidence="7 8">
    <name type="scientific">Pythium insidiosum</name>
    <name type="common">Pythiosis disease agent</name>
    <dbReference type="NCBI Taxonomy" id="114742"/>
    <lineage>
        <taxon>Eukaryota</taxon>
        <taxon>Sar</taxon>
        <taxon>Stramenopiles</taxon>
        <taxon>Oomycota</taxon>
        <taxon>Peronosporomycetes</taxon>
        <taxon>Pythiales</taxon>
        <taxon>Pythiaceae</taxon>
        <taxon>Pythium</taxon>
    </lineage>
</organism>
<dbReference type="GO" id="GO:0005869">
    <property type="term" value="C:dynactin complex"/>
    <property type="evidence" value="ECO:0007669"/>
    <property type="project" value="InterPro"/>
</dbReference>
<name>A0AAD5M623_PYTIN</name>
<protein>
    <recommendedName>
        <fullName evidence="3">Dynactin subunit 6</fullName>
    </recommendedName>
</protein>
<evidence type="ECO:0000313" key="7">
    <source>
        <dbReference type="EMBL" id="KAJ0403424.1"/>
    </source>
</evidence>
<evidence type="ECO:0000256" key="6">
    <source>
        <dbReference type="ARBA" id="ARBA00034687"/>
    </source>
</evidence>
<dbReference type="PANTHER" id="PTHR13072">
    <property type="entry name" value="DYNACTIN 6"/>
    <property type="match status" value="1"/>
</dbReference>
<dbReference type="InterPro" id="IPR011004">
    <property type="entry name" value="Trimer_LpxA-like_sf"/>
</dbReference>
<evidence type="ECO:0000256" key="4">
    <source>
        <dbReference type="ARBA" id="ARBA00022490"/>
    </source>
</evidence>
<dbReference type="Gene3D" id="2.160.10.10">
    <property type="entry name" value="Hexapeptide repeat proteins"/>
    <property type="match status" value="1"/>
</dbReference>
<proteinExistence type="inferred from homology"/>
<dbReference type="Pfam" id="PF00132">
    <property type="entry name" value="Hexapep"/>
    <property type="match status" value="1"/>
</dbReference>
<keyword evidence="5" id="KW-0206">Cytoskeleton</keyword>
<dbReference type="AlphaFoldDB" id="A0AAD5M623"/>
<dbReference type="InterPro" id="IPR001451">
    <property type="entry name" value="Hexapep"/>
</dbReference>
<sequence length="210" mass="22487">MLTTPSYYTGRHSPRASAARDVTVGIGAAVCEEAQVQGTVSFGSQAIAHPLAAVLAVAAPVVIGDRTIIEDAARIEHADPEELQRNSAVVMHIGSDNLLESGCIVRSTSVGNGNWFEPKAETRAGSRIGNNCLIGSGVVVERGEIVPDNTVLVCVRDAAGRARRIVRPQKQHLLRAREALTQRYLDTFLDAKSPQALAKTHRLVPVVQRP</sequence>
<evidence type="ECO:0000256" key="5">
    <source>
        <dbReference type="ARBA" id="ARBA00023212"/>
    </source>
</evidence>
<comment type="function">
    <text evidence="6">Part of the dynactin complex that activates the molecular motor dynein for ultra-processive transport along microtubules.</text>
</comment>
<dbReference type="SUPFAM" id="SSF51161">
    <property type="entry name" value="Trimeric LpxA-like enzymes"/>
    <property type="match status" value="1"/>
</dbReference>
<reference evidence="7" key="1">
    <citation type="submission" date="2021-12" db="EMBL/GenBank/DDBJ databases">
        <title>Prjna785345.</title>
        <authorList>
            <person name="Rujirawat T."/>
            <person name="Krajaejun T."/>
        </authorList>
    </citation>
    <scope>NUCLEOTIDE SEQUENCE</scope>
    <source>
        <strain evidence="7">Pi057C3</strain>
    </source>
</reference>
<evidence type="ECO:0000256" key="2">
    <source>
        <dbReference type="ARBA" id="ARBA00007719"/>
    </source>
</evidence>
<keyword evidence="4" id="KW-0963">Cytoplasm</keyword>
<gene>
    <name evidence="7" type="ORF">P43SY_003995</name>
</gene>
<comment type="caution">
    <text evidence="7">The sequence shown here is derived from an EMBL/GenBank/DDBJ whole genome shotgun (WGS) entry which is preliminary data.</text>
</comment>
<dbReference type="GO" id="GO:0007052">
    <property type="term" value="P:mitotic spindle organization"/>
    <property type="evidence" value="ECO:0007669"/>
    <property type="project" value="TreeGrafter"/>
</dbReference>
<evidence type="ECO:0000313" key="8">
    <source>
        <dbReference type="Proteomes" id="UP001209570"/>
    </source>
</evidence>
<comment type="similarity">
    <text evidence="2">Belongs to the dynactin subunits 5/6 family. Dynactin subunit 6 subfamily.</text>
</comment>
<dbReference type="PANTHER" id="PTHR13072:SF0">
    <property type="entry name" value="DYNACTIN SUBUNIT 6"/>
    <property type="match status" value="1"/>
</dbReference>
<accession>A0AAD5M623</accession>
<comment type="subcellular location">
    <subcellularLocation>
        <location evidence="1">Cytoplasm</location>
        <location evidence="1">Cytoskeleton</location>
    </subcellularLocation>
</comment>
<dbReference type="Proteomes" id="UP001209570">
    <property type="component" value="Unassembled WGS sequence"/>
</dbReference>
<dbReference type="InterPro" id="IPR027777">
    <property type="entry name" value="DCTN6"/>
</dbReference>
<evidence type="ECO:0000256" key="3">
    <source>
        <dbReference type="ARBA" id="ARBA00016573"/>
    </source>
</evidence>